<dbReference type="SUPFAM" id="SSF56112">
    <property type="entry name" value="Protein kinase-like (PK-like)"/>
    <property type="match status" value="1"/>
</dbReference>
<feature type="compositionally biased region" description="Polar residues" evidence="1">
    <location>
        <begin position="449"/>
        <end position="464"/>
    </location>
</feature>
<dbReference type="PROSITE" id="PS00108">
    <property type="entry name" value="PROTEIN_KINASE_ST"/>
    <property type="match status" value="1"/>
</dbReference>
<feature type="compositionally biased region" description="Basic and acidic residues" evidence="1">
    <location>
        <begin position="635"/>
        <end position="654"/>
    </location>
</feature>
<evidence type="ECO:0000256" key="1">
    <source>
        <dbReference type="SAM" id="MobiDB-lite"/>
    </source>
</evidence>
<comment type="caution">
    <text evidence="3">The sequence shown here is derived from an EMBL/GenBank/DDBJ whole genome shotgun (WGS) entry which is preliminary data.</text>
</comment>
<feature type="compositionally biased region" description="Basic and acidic residues" evidence="1">
    <location>
        <begin position="557"/>
        <end position="566"/>
    </location>
</feature>
<dbReference type="PANTHER" id="PTHR47907:SF5">
    <property type="entry name" value="AP2 ASSOCIATED KINASE 1"/>
    <property type="match status" value="1"/>
</dbReference>
<evidence type="ECO:0000313" key="3">
    <source>
        <dbReference type="EMBL" id="KAJ8319170.1"/>
    </source>
</evidence>
<dbReference type="Pfam" id="PF00069">
    <property type="entry name" value="Pkinase"/>
    <property type="match status" value="1"/>
</dbReference>
<reference evidence="3 4" key="1">
    <citation type="submission" date="2022-12" db="EMBL/GenBank/DDBJ databases">
        <title>Chromosome-level genome of Tegillarca granosa.</title>
        <authorList>
            <person name="Kim J."/>
        </authorList>
    </citation>
    <scope>NUCLEOTIDE SEQUENCE [LARGE SCALE GENOMIC DNA]</scope>
    <source>
        <strain evidence="3">Teg-2019</strain>
        <tissue evidence="3">Adductor muscle</tissue>
    </source>
</reference>
<evidence type="ECO:0000313" key="4">
    <source>
        <dbReference type="Proteomes" id="UP001217089"/>
    </source>
</evidence>
<dbReference type="SMART" id="SM00220">
    <property type="entry name" value="S_TKc"/>
    <property type="match status" value="1"/>
</dbReference>
<feature type="domain" description="Protein kinase" evidence="2">
    <location>
        <begin position="32"/>
        <end position="296"/>
    </location>
</feature>
<gene>
    <name evidence="3" type="ORF">KUTeg_004261</name>
</gene>
<proteinExistence type="predicted"/>
<feature type="compositionally biased region" description="Polar residues" evidence="1">
    <location>
        <begin position="567"/>
        <end position="579"/>
    </location>
</feature>
<evidence type="ECO:0000259" key="2">
    <source>
        <dbReference type="PROSITE" id="PS50011"/>
    </source>
</evidence>
<feature type="region of interest" description="Disordered" evidence="1">
    <location>
        <begin position="449"/>
        <end position="475"/>
    </location>
</feature>
<organism evidence="3 4">
    <name type="scientific">Tegillarca granosa</name>
    <name type="common">Malaysian cockle</name>
    <name type="synonym">Anadara granosa</name>
    <dbReference type="NCBI Taxonomy" id="220873"/>
    <lineage>
        <taxon>Eukaryota</taxon>
        <taxon>Metazoa</taxon>
        <taxon>Spiralia</taxon>
        <taxon>Lophotrochozoa</taxon>
        <taxon>Mollusca</taxon>
        <taxon>Bivalvia</taxon>
        <taxon>Autobranchia</taxon>
        <taxon>Pteriomorphia</taxon>
        <taxon>Arcoida</taxon>
        <taxon>Arcoidea</taxon>
        <taxon>Arcidae</taxon>
        <taxon>Tegillarca</taxon>
    </lineage>
</organism>
<dbReference type="PROSITE" id="PS50011">
    <property type="entry name" value="PROTEIN_KINASE_DOM"/>
    <property type="match status" value="1"/>
</dbReference>
<feature type="region of interest" description="Disordered" evidence="1">
    <location>
        <begin position="510"/>
        <end position="580"/>
    </location>
</feature>
<feature type="compositionally biased region" description="Polar residues" evidence="1">
    <location>
        <begin position="332"/>
        <end position="351"/>
    </location>
</feature>
<dbReference type="InterPro" id="IPR008271">
    <property type="entry name" value="Ser/Thr_kinase_AS"/>
</dbReference>
<dbReference type="Proteomes" id="UP001217089">
    <property type="component" value="Unassembled WGS sequence"/>
</dbReference>
<feature type="compositionally biased region" description="Polar residues" evidence="1">
    <location>
        <begin position="677"/>
        <end position="703"/>
    </location>
</feature>
<accession>A0ABQ9FTZ3</accession>
<name>A0ABQ9FTZ3_TEGGR</name>
<feature type="compositionally biased region" description="Polar residues" evidence="1">
    <location>
        <begin position="361"/>
        <end position="374"/>
    </location>
</feature>
<feature type="compositionally biased region" description="Basic and acidic residues" evidence="1">
    <location>
        <begin position="604"/>
        <end position="615"/>
    </location>
</feature>
<dbReference type="InterPro" id="IPR011009">
    <property type="entry name" value="Kinase-like_dom_sf"/>
</dbReference>
<dbReference type="InterPro" id="IPR000719">
    <property type="entry name" value="Prot_kinase_dom"/>
</dbReference>
<keyword evidence="4" id="KW-1185">Reference proteome</keyword>
<dbReference type="CDD" id="cd14037">
    <property type="entry name" value="STKc_NAK_like"/>
    <property type="match status" value="1"/>
</dbReference>
<dbReference type="Gene3D" id="1.10.510.10">
    <property type="entry name" value="Transferase(Phosphotransferase) domain 1"/>
    <property type="match status" value="1"/>
</dbReference>
<dbReference type="PANTHER" id="PTHR47907">
    <property type="entry name" value="PROTEIN KINASE DOMAIN-CONTAINING PROTEIN"/>
    <property type="match status" value="1"/>
</dbReference>
<feature type="region of interest" description="Disordered" evidence="1">
    <location>
        <begin position="332"/>
        <end position="412"/>
    </location>
</feature>
<dbReference type="InterPro" id="IPR051744">
    <property type="entry name" value="AP2_assoc_SerThr_kinase"/>
</dbReference>
<protein>
    <recommendedName>
        <fullName evidence="2">Protein kinase domain-containing protein</fullName>
    </recommendedName>
</protein>
<dbReference type="EMBL" id="JARBDR010000214">
    <property type="protein sequence ID" value="KAJ8319170.1"/>
    <property type="molecule type" value="Genomic_DNA"/>
</dbReference>
<sequence length="718" mass="79180">MSAMKKLFSKIDTAGQQNPHIGKVFTVGRFNVTVEDVIAEGGFAIVFLVKAQNGNHYALKRLFVNNDHDLNVCKREIHIAKTLSGHKNIIRYVDSSITLTPNRVYEVMLLMQYCRGHVIQLMNDKINIGFSEKEVLRIFCDVCEAVARLHHCQTPIIHRDLKVENILISDSGHYVLCDFGSSTAKILDPGQQNISQIEEEIQKYTTLSYRSPEMVDLYRGKPITTKSDIWALGCMLYKLCFFTLPFGESTLAIQGGSFTIPDNSRYSPELHSLIAFMLEVSPDKRPDIYQVSNIAFKIAGRECPVPNMNGVPVPDINKLPGVLTESEARQIKSASYKTVSAPTVESTTVTPRSRPKGQALPQGQTLGLPVQTTIAPRKRPTASNPNTPVGDFPQSSQQTSTTQSVSTSTQQPVQNYNTQQQLPANTAVYPGQQQQQQQIAYNATSNLLSAPHQSKSKSASTTPIHSPPSRSPGITRTVSADIADWNPFDDNFGADTEEEIFGKEFDKLRRGSNSSISNVKSREDLVMSGSDSSDPFSNAPFKKPGEYDEDPPQTSKSNDKKKDGKETGTQAPVTESQTFFEAGTSLVKAALSRASRYQQLVDTDDLHETKSKSVDIDSTPPKSRDAAESSSSYAEDDHPGLSVDKNKVDFSYKELDDEYGSRPVPVAKFTKRRDTDVSSGQEASGHRTSGQDVPTSDVPTNMSDRIMGHEYGVRTTSR</sequence>
<feature type="region of interest" description="Disordered" evidence="1">
    <location>
        <begin position="601"/>
        <end position="718"/>
    </location>
</feature>
<feature type="compositionally biased region" description="Low complexity" evidence="1">
    <location>
        <begin position="393"/>
        <end position="412"/>
    </location>
</feature>